<dbReference type="Gene3D" id="1.20.58.300">
    <property type="entry name" value="FlgN-like"/>
    <property type="match status" value="1"/>
</dbReference>
<evidence type="ECO:0000256" key="3">
    <source>
        <dbReference type="ARBA" id="ARBA00022795"/>
    </source>
</evidence>
<keyword evidence="4" id="KW-0282">Flagellum</keyword>
<gene>
    <name evidence="4" type="ORF">ACFFLH_14625</name>
</gene>
<keyword evidence="4" id="KW-0969">Cilium</keyword>
<evidence type="ECO:0000313" key="4">
    <source>
        <dbReference type="EMBL" id="MFB9887653.1"/>
    </source>
</evidence>
<dbReference type="RefSeq" id="WP_027312806.1">
    <property type="nucleotide sequence ID" value="NZ_JBHLZN010000005.1"/>
</dbReference>
<comment type="caution">
    <text evidence="4">The sequence shown here is derived from an EMBL/GenBank/DDBJ whole genome shotgun (WGS) entry which is preliminary data.</text>
</comment>
<reference evidence="4 5" key="1">
    <citation type="submission" date="2024-09" db="EMBL/GenBank/DDBJ databases">
        <authorList>
            <person name="Sun Q."/>
            <person name="Mori K."/>
        </authorList>
    </citation>
    <scope>NUCLEOTIDE SEQUENCE [LARGE SCALE GENOMIC DNA]</scope>
    <source>
        <strain evidence="4 5">ATCC 51285</strain>
    </source>
</reference>
<dbReference type="Proteomes" id="UP001589628">
    <property type="component" value="Unassembled WGS sequence"/>
</dbReference>
<dbReference type="Pfam" id="PF05130">
    <property type="entry name" value="FlgN"/>
    <property type="match status" value="1"/>
</dbReference>
<keyword evidence="3" id="KW-1005">Bacterial flagellum biogenesis</keyword>
<proteinExistence type="inferred from homology"/>
<dbReference type="InterPro" id="IPR007809">
    <property type="entry name" value="FlgN-like"/>
</dbReference>
<protein>
    <submittedName>
        <fullName evidence="4">Flagella synthesis protein FlgN</fullName>
    </submittedName>
</protein>
<keyword evidence="4" id="KW-0966">Cell projection</keyword>
<dbReference type="InterPro" id="IPR036679">
    <property type="entry name" value="FlgN-like_sf"/>
</dbReference>
<comment type="function">
    <text evidence="1">Required for the efficient initiation of filament assembly.</text>
</comment>
<name>A0ABV5ZGC1_9GAMM</name>
<organism evidence="4 5">
    <name type="scientific">Balneatrix alpica</name>
    <dbReference type="NCBI Taxonomy" id="75684"/>
    <lineage>
        <taxon>Bacteria</taxon>
        <taxon>Pseudomonadati</taxon>
        <taxon>Pseudomonadota</taxon>
        <taxon>Gammaproteobacteria</taxon>
        <taxon>Oceanospirillales</taxon>
        <taxon>Balneatrichaceae</taxon>
        <taxon>Balneatrix</taxon>
    </lineage>
</organism>
<evidence type="ECO:0000256" key="2">
    <source>
        <dbReference type="ARBA" id="ARBA00007703"/>
    </source>
</evidence>
<comment type="similarity">
    <text evidence="2">Belongs to the FlgN family.</text>
</comment>
<dbReference type="EMBL" id="JBHLZN010000005">
    <property type="protein sequence ID" value="MFB9887653.1"/>
    <property type="molecule type" value="Genomic_DNA"/>
</dbReference>
<evidence type="ECO:0000313" key="5">
    <source>
        <dbReference type="Proteomes" id="UP001589628"/>
    </source>
</evidence>
<keyword evidence="5" id="KW-1185">Reference proteome</keyword>
<sequence>MSDQESKLLELMLAANVQLEQLQEILVKERALLLARDHESFSSLQEDKQTLLDELAANVQARQFCLSSSGYEVAREGYLAFASSSTQQAALQDALEQMESLLLVNQETAQVNAQIVGRALVQNEQLLALLQGQHDSRKLYSASGKTKHNAPSHKLGEA</sequence>
<dbReference type="SUPFAM" id="SSF140566">
    <property type="entry name" value="FlgN-like"/>
    <property type="match status" value="1"/>
</dbReference>
<accession>A0ABV5ZGC1</accession>
<evidence type="ECO:0000256" key="1">
    <source>
        <dbReference type="ARBA" id="ARBA00002397"/>
    </source>
</evidence>